<protein>
    <submittedName>
        <fullName evidence="1">Uncharacterized protein</fullName>
    </submittedName>
</protein>
<dbReference type="Proteomes" id="UP001530400">
    <property type="component" value="Unassembled WGS sequence"/>
</dbReference>
<proteinExistence type="predicted"/>
<gene>
    <name evidence="1" type="ORF">ACHAWO_003868</name>
</gene>
<name>A0ABD3QP27_9STRA</name>
<dbReference type="AlphaFoldDB" id="A0ABD3QP27"/>
<reference evidence="1 2" key="1">
    <citation type="submission" date="2024-10" db="EMBL/GenBank/DDBJ databases">
        <title>Updated reference genomes for cyclostephanoid diatoms.</title>
        <authorList>
            <person name="Roberts W.R."/>
            <person name="Alverson A.J."/>
        </authorList>
    </citation>
    <scope>NUCLEOTIDE SEQUENCE [LARGE SCALE GENOMIC DNA]</scope>
    <source>
        <strain evidence="1 2">AJA010-31</strain>
    </source>
</reference>
<organism evidence="1 2">
    <name type="scientific">Cyclotella atomus</name>
    <dbReference type="NCBI Taxonomy" id="382360"/>
    <lineage>
        <taxon>Eukaryota</taxon>
        <taxon>Sar</taxon>
        <taxon>Stramenopiles</taxon>
        <taxon>Ochrophyta</taxon>
        <taxon>Bacillariophyta</taxon>
        <taxon>Coscinodiscophyceae</taxon>
        <taxon>Thalassiosirophycidae</taxon>
        <taxon>Stephanodiscales</taxon>
        <taxon>Stephanodiscaceae</taxon>
        <taxon>Cyclotella</taxon>
    </lineage>
</organism>
<accession>A0ABD3QP27</accession>
<keyword evidence="2" id="KW-1185">Reference proteome</keyword>
<evidence type="ECO:0000313" key="2">
    <source>
        <dbReference type="Proteomes" id="UP001530400"/>
    </source>
</evidence>
<comment type="caution">
    <text evidence="1">The sequence shown here is derived from an EMBL/GenBank/DDBJ whole genome shotgun (WGS) entry which is preliminary data.</text>
</comment>
<dbReference type="EMBL" id="JALLPJ020000121">
    <property type="protein sequence ID" value="KAL3801862.1"/>
    <property type="molecule type" value="Genomic_DNA"/>
</dbReference>
<sequence length="596" mass="67677">MNYYGNQCAGRKFGPPTLIPRPWNGTMIHTDSPYPVQGTTAKKWSRGRSGLEWVWTQCGLPNDAEDPLKYIDSLDSWEVKVDTVELRRIAGLWIHLTEIYMEGRCFIKGFFNALEAFRWDRDLNGWRLHISMDEAEALETNDASRADAAADYPVFTRVTFQLVQHVHALRKLFNTNEPRVSPLRPTDKLKVRYACGDTSREGFANATQYPNLVIDDRDGLWIPDISQESSNLREALNIANHLKRNISAGFHDGCELWQATDNAVAVWSAVCNKGMSSVRHLFDLLVDIKVLCHKHNVFYHCFHISGERMIATGIDGLSRGDKESGIALGYDLRDFLPLNVSAFDYPDNKLEEWCNSWMGDDYSPPAAPIDWFFKAQKPGIHVIAPPAAAALVALNEVARGRHKRPRYVTYVILIPRLLYQEEWRSQFQKEVDVWFPLHTGSFWLHSAFEPLMVGIAFPMYRTQPCMWCGKCFIPSMLDPSDIAVPEDFIGATIRELENQERFMQARPGDHLCTSFQCPNCQSQNIRGKDLSSDTNVADACFESLCIRAQLDAFWARTKDTVKNHVAGLSSCLTMDGLWGLHLCHPLVHSGWVNTTA</sequence>
<evidence type="ECO:0000313" key="1">
    <source>
        <dbReference type="EMBL" id="KAL3801862.1"/>
    </source>
</evidence>